<accession>A0A7K1FK92</accession>
<evidence type="ECO:0000313" key="1">
    <source>
        <dbReference type="EMBL" id="MTD13839.1"/>
    </source>
</evidence>
<name>A0A7K1FK92_9ACTN</name>
<comment type="caution">
    <text evidence="1">The sequence shown here is derived from an EMBL/GenBank/DDBJ whole genome shotgun (WGS) entry which is preliminary data.</text>
</comment>
<organism evidence="1 2">
    <name type="scientific">Nakamurella alba</name>
    <dbReference type="NCBI Taxonomy" id="2665158"/>
    <lineage>
        <taxon>Bacteria</taxon>
        <taxon>Bacillati</taxon>
        <taxon>Actinomycetota</taxon>
        <taxon>Actinomycetes</taxon>
        <taxon>Nakamurellales</taxon>
        <taxon>Nakamurellaceae</taxon>
        <taxon>Nakamurella</taxon>
    </lineage>
</organism>
<protein>
    <submittedName>
        <fullName evidence="1">DUF429 domain-containing protein</fullName>
    </submittedName>
</protein>
<gene>
    <name evidence="1" type="ORF">GIS00_07780</name>
</gene>
<dbReference type="AlphaFoldDB" id="A0A7K1FK92"/>
<dbReference type="Pfam" id="PF04250">
    <property type="entry name" value="DUF429"/>
    <property type="match status" value="1"/>
</dbReference>
<proteinExistence type="predicted"/>
<sequence length="245" mass="25309">MIRDTGPVQPGRISRPVVGVDISRGSWVAVRLDADGRFDGAALAPTIAGIVADLGRDAALIGIDVPIGLSDTGVRAADLAARAALPGRAASVFLTPVRAALLEPDHAAATRISREVTGAGISRQAHGLRHKILDVDDFAPRSPVPLVEIHPELSFRRLGTAVIPVVVPGSKRSWSGIRQRIRLLAAAGIDIGEDIGDAGRECGPDDVLDAAAVAWSARRVLAGTADRFPADGADPGTSGQAVIFA</sequence>
<dbReference type="InterPro" id="IPR007362">
    <property type="entry name" value="DUF429"/>
</dbReference>
<evidence type="ECO:0000313" key="2">
    <source>
        <dbReference type="Proteomes" id="UP000460221"/>
    </source>
</evidence>
<reference evidence="1 2" key="1">
    <citation type="submission" date="2019-11" db="EMBL/GenBank/DDBJ databases">
        <authorList>
            <person name="Jiang L.-Q."/>
        </authorList>
    </citation>
    <scope>NUCLEOTIDE SEQUENCE [LARGE SCALE GENOMIC DNA]</scope>
    <source>
        <strain evidence="1 2">YIM 132087</strain>
    </source>
</reference>
<dbReference type="Proteomes" id="UP000460221">
    <property type="component" value="Unassembled WGS sequence"/>
</dbReference>
<keyword evidence="2" id="KW-1185">Reference proteome</keyword>
<dbReference type="EMBL" id="WLYK01000001">
    <property type="protein sequence ID" value="MTD13839.1"/>
    <property type="molecule type" value="Genomic_DNA"/>
</dbReference>